<gene>
    <name evidence="5" type="ORF">HNR23_004506</name>
</gene>
<dbReference type="SMART" id="SM00345">
    <property type="entry name" value="HTH_GNTR"/>
    <property type="match status" value="1"/>
</dbReference>
<dbReference type="RefSeq" id="WP_184078485.1">
    <property type="nucleotide sequence ID" value="NZ_JACHDS010000001.1"/>
</dbReference>
<proteinExistence type="predicted"/>
<keyword evidence="6" id="KW-1185">Reference proteome</keyword>
<dbReference type="GO" id="GO:0003700">
    <property type="term" value="F:DNA-binding transcription factor activity"/>
    <property type="evidence" value="ECO:0007669"/>
    <property type="project" value="InterPro"/>
</dbReference>
<comment type="caution">
    <text evidence="5">The sequence shown here is derived from an EMBL/GenBank/DDBJ whole genome shotgun (WGS) entry which is preliminary data.</text>
</comment>
<dbReference type="PANTHER" id="PTHR44846">
    <property type="entry name" value="MANNOSYL-D-GLYCERATE TRANSPORT/METABOLISM SYSTEM REPRESSOR MNGR-RELATED"/>
    <property type="match status" value="1"/>
</dbReference>
<reference evidence="5 6" key="1">
    <citation type="submission" date="2020-08" db="EMBL/GenBank/DDBJ databases">
        <title>Sequencing the genomes of 1000 actinobacteria strains.</title>
        <authorList>
            <person name="Klenk H.-P."/>
        </authorList>
    </citation>
    <scope>NUCLEOTIDE SEQUENCE [LARGE SCALE GENOMIC DNA]</scope>
    <source>
        <strain evidence="5 6">DSM 46659</strain>
    </source>
</reference>
<dbReference type="InterPro" id="IPR036390">
    <property type="entry name" value="WH_DNA-bd_sf"/>
</dbReference>
<dbReference type="AlphaFoldDB" id="A0A7W9YNP9"/>
<dbReference type="InterPro" id="IPR000524">
    <property type="entry name" value="Tscrpt_reg_HTH_GntR"/>
</dbReference>
<evidence type="ECO:0000256" key="1">
    <source>
        <dbReference type="ARBA" id="ARBA00023015"/>
    </source>
</evidence>
<dbReference type="PANTHER" id="PTHR44846:SF1">
    <property type="entry name" value="MANNOSYL-D-GLYCERATE TRANSPORT_METABOLISM SYSTEM REPRESSOR MNGR-RELATED"/>
    <property type="match status" value="1"/>
</dbReference>
<dbReference type="GO" id="GO:0003677">
    <property type="term" value="F:DNA binding"/>
    <property type="evidence" value="ECO:0007669"/>
    <property type="project" value="UniProtKB-KW"/>
</dbReference>
<dbReference type="Pfam" id="PF00392">
    <property type="entry name" value="GntR"/>
    <property type="match status" value="1"/>
</dbReference>
<dbReference type="InterPro" id="IPR050679">
    <property type="entry name" value="Bact_HTH_transcr_reg"/>
</dbReference>
<keyword evidence="2 5" id="KW-0238">DNA-binding</keyword>
<accession>A0A7W9YNP9</accession>
<dbReference type="SUPFAM" id="SSF46785">
    <property type="entry name" value="Winged helix' DNA-binding domain"/>
    <property type="match status" value="1"/>
</dbReference>
<evidence type="ECO:0000313" key="6">
    <source>
        <dbReference type="Proteomes" id="UP000546642"/>
    </source>
</evidence>
<dbReference type="EMBL" id="JACHDS010000001">
    <property type="protein sequence ID" value="MBB6174446.1"/>
    <property type="molecule type" value="Genomic_DNA"/>
</dbReference>
<dbReference type="InterPro" id="IPR036388">
    <property type="entry name" value="WH-like_DNA-bd_sf"/>
</dbReference>
<organism evidence="5 6">
    <name type="scientific">Nocardiopsis mwathae</name>
    <dbReference type="NCBI Taxonomy" id="1472723"/>
    <lineage>
        <taxon>Bacteria</taxon>
        <taxon>Bacillati</taxon>
        <taxon>Actinomycetota</taxon>
        <taxon>Actinomycetes</taxon>
        <taxon>Streptosporangiales</taxon>
        <taxon>Nocardiopsidaceae</taxon>
        <taxon>Nocardiopsis</taxon>
    </lineage>
</organism>
<evidence type="ECO:0000256" key="2">
    <source>
        <dbReference type="ARBA" id="ARBA00023125"/>
    </source>
</evidence>
<feature type="domain" description="HTH gntR-type" evidence="4">
    <location>
        <begin position="15"/>
        <end position="83"/>
    </location>
</feature>
<dbReference type="PRINTS" id="PR00035">
    <property type="entry name" value="HTHGNTR"/>
</dbReference>
<keyword evidence="3" id="KW-0804">Transcription</keyword>
<name>A0A7W9YNP9_9ACTN</name>
<dbReference type="PROSITE" id="PS50949">
    <property type="entry name" value="HTH_GNTR"/>
    <property type="match status" value="1"/>
</dbReference>
<sequence>MEFGPDDDIEPDAPTPPYKQLAGILKARIRRGDWKPNRPIASEARLVDEFGLSRPTVRRAIRVLVDEGVLFVVPQRGTYVAEHPDSA</sequence>
<dbReference type="GO" id="GO:0045892">
    <property type="term" value="P:negative regulation of DNA-templated transcription"/>
    <property type="evidence" value="ECO:0007669"/>
    <property type="project" value="TreeGrafter"/>
</dbReference>
<dbReference type="CDD" id="cd07377">
    <property type="entry name" value="WHTH_GntR"/>
    <property type="match status" value="1"/>
</dbReference>
<dbReference type="Proteomes" id="UP000546642">
    <property type="component" value="Unassembled WGS sequence"/>
</dbReference>
<keyword evidence="1" id="KW-0805">Transcription regulation</keyword>
<evidence type="ECO:0000259" key="4">
    <source>
        <dbReference type="PROSITE" id="PS50949"/>
    </source>
</evidence>
<evidence type="ECO:0000313" key="5">
    <source>
        <dbReference type="EMBL" id="MBB6174446.1"/>
    </source>
</evidence>
<dbReference type="Gene3D" id="1.10.10.10">
    <property type="entry name" value="Winged helix-like DNA-binding domain superfamily/Winged helix DNA-binding domain"/>
    <property type="match status" value="1"/>
</dbReference>
<evidence type="ECO:0000256" key="3">
    <source>
        <dbReference type="ARBA" id="ARBA00023163"/>
    </source>
</evidence>
<protein>
    <submittedName>
        <fullName evidence="5">DNA-binding GntR family transcriptional regulator</fullName>
    </submittedName>
</protein>